<evidence type="ECO:0000313" key="5">
    <source>
        <dbReference type="Proteomes" id="UP001202827"/>
    </source>
</evidence>
<keyword evidence="2" id="KW-0732">Signal</keyword>
<name>A0ABT0IQT1_9HYPH</name>
<evidence type="ECO:0000256" key="2">
    <source>
        <dbReference type="ARBA" id="ARBA00022729"/>
    </source>
</evidence>
<evidence type="ECO:0000313" key="4">
    <source>
        <dbReference type="EMBL" id="MCK8780246.1"/>
    </source>
</evidence>
<feature type="domain" description="Solute-binding protein family 3/N-terminal" evidence="3">
    <location>
        <begin position="66"/>
        <end position="296"/>
    </location>
</feature>
<organism evidence="4 5">
    <name type="scientific">Neorhizobium turbinariae</name>
    <dbReference type="NCBI Taxonomy" id="2937795"/>
    <lineage>
        <taxon>Bacteria</taxon>
        <taxon>Pseudomonadati</taxon>
        <taxon>Pseudomonadota</taxon>
        <taxon>Alphaproteobacteria</taxon>
        <taxon>Hyphomicrobiales</taxon>
        <taxon>Rhizobiaceae</taxon>
        <taxon>Rhizobium/Agrobacterium group</taxon>
        <taxon>Neorhizobium</taxon>
    </lineage>
</organism>
<dbReference type="RefSeq" id="WP_248682898.1">
    <property type="nucleotide sequence ID" value="NZ_JALPRY010000010.1"/>
</dbReference>
<comment type="subcellular location">
    <subcellularLocation>
        <location evidence="1">Periplasm</location>
    </subcellularLocation>
</comment>
<proteinExistence type="predicted"/>
<sequence length="298" mass="32415">MPAWSASLKSLGFLNLSPLRLIKAGLFSGLLLAGHIPASAAEETMLPLMFDARERLSRPDLSSVVRVRILTSADFPPFNFADQTGRLAGFNVDLAREICTELKIEAKCQIQAMPFDELEKALESGAGEAVMAGVAITPERRTRFNFTRPYLGIPARFARHKEVKLEGPAATALAEKTVGVVGGTTHEAMLKAFFPKLTPKPFDNADAMLEALKSHQVDAVFADGLRLPFWVAGEASANCCALFDGPYLSEKFLGEGVAVMLAKSDPLLPAAFDQALSVLSRNGRLQDIYLRYFPHGLY</sequence>
<dbReference type="Proteomes" id="UP001202827">
    <property type="component" value="Unassembled WGS sequence"/>
</dbReference>
<evidence type="ECO:0000256" key="1">
    <source>
        <dbReference type="ARBA" id="ARBA00004418"/>
    </source>
</evidence>
<dbReference type="PANTHER" id="PTHR35936">
    <property type="entry name" value="MEMBRANE-BOUND LYTIC MUREIN TRANSGLYCOSYLASE F"/>
    <property type="match status" value="1"/>
</dbReference>
<dbReference type="PANTHER" id="PTHR35936:SF35">
    <property type="entry name" value="L-CYSTINE-BINDING PROTEIN TCYJ"/>
    <property type="match status" value="1"/>
</dbReference>
<dbReference type="InterPro" id="IPR001638">
    <property type="entry name" value="Solute-binding_3/MltF_N"/>
</dbReference>
<accession>A0ABT0IQT1</accession>
<dbReference type="SUPFAM" id="SSF53850">
    <property type="entry name" value="Periplasmic binding protein-like II"/>
    <property type="match status" value="1"/>
</dbReference>
<gene>
    <name evidence="4" type="ORF">M0654_09650</name>
</gene>
<dbReference type="Gene3D" id="3.40.190.10">
    <property type="entry name" value="Periplasmic binding protein-like II"/>
    <property type="match status" value="2"/>
</dbReference>
<dbReference type="Pfam" id="PF00497">
    <property type="entry name" value="SBP_bac_3"/>
    <property type="match status" value="1"/>
</dbReference>
<dbReference type="SMART" id="SM00062">
    <property type="entry name" value="PBPb"/>
    <property type="match status" value="1"/>
</dbReference>
<keyword evidence="5" id="KW-1185">Reference proteome</keyword>
<evidence type="ECO:0000259" key="3">
    <source>
        <dbReference type="SMART" id="SM00062"/>
    </source>
</evidence>
<reference evidence="4 5" key="1">
    <citation type="submission" date="2022-04" db="EMBL/GenBank/DDBJ databases">
        <title>Rhizobium coralii sp. nov., isolated from coral Turbinaria peltata.</title>
        <authorList>
            <person name="Sun H."/>
        </authorList>
    </citation>
    <scope>NUCLEOTIDE SEQUENCE [LARGE SCALE GENOMIC DNA]</scope>
    <source>
        <strain evidence="4 5">NTR19</strain>
    </source>
</reference>
<dbReference type="EMBL" id="JALPRY010000010">
    <property type="protein sequence ID" value="MCK8780246.1"/>
    <property type="molecule type" value="Genomic_DNA"/>
</dbReference>
<comment type="caution">
    <text evidence="4">The sequence shown here is derived from an EMBL/GenBank/DDBJ whole genome shotgun (WGS) entry which is preliminary data.</text>
</comment>
<protein>
    <submittedName>
        <fullName evidence="4">Transporter substrate-binding domain-containing protein</fullName>
    </submittedName>
</protein>